<name>A0ABD5VXL9_9EURY</name>
<keyword evidence="3" id="KW-1185">Reference proteome</keyword>
<proteinExistence type="predicted"/>
<keyword evidence="1" id="KW-0812">Transmembrane</keyword>
<evidence type="ECO:0000313" key="3">
    <source>
        <dbReference type="Proteomes" id="UP001596445"/>
    </source>
</evidence>
<feature type="transmembrane region" description="Helical" evidence="1">
    <location>
        <begin position="72"/>
        <end position="88"/>
    </location>
</feature>
<evidence type="ECO:0000313" key="2">
    <source>
        <dbReference type="EMBL" id="MFC7057820.1"/>
    </source>
</evidence>
<protein>
    <submittedName>
        <fullName evidence="2">AzlD domain-containing protein</fullName>
    </submittedName>
</protein>
<dbReference type="AlphaFoldDB" id="A0ABD5VXL9"/>
<comment type="caution">
    <text evidence="2">The sequence shown here is derived from an EMBL/GenBank/DDBJ whole genome shotgun (WGS) entry which is preliminary data.</text>
</comment>
<feature type="transmembrane region" description="Helical" evidence="1">
    <location>
        <begin position="9"/>
        <end position="35"/>
    </location>
</feature>
<feature type="transmembrane region" description="Helical" evidence="1">
    <location>
        <begin position="47"/>
        <end position="65"/>
    </location>
</feature>
<dbReference type="Proteomes" id="UP001596445">
    <property type="component" value="Unassembled WGS sequence"/>
</dbReference>
<sequence>MATSYSEPIIWALICVIGILTFLIRLSFIALFGYFDEIPARIERALRFVPAAVLAALVFPSFVTLEPGAGGIAIDTLVAGLIAVGVAWRTENVFLTIGTGMVTLWVVRFALLPAI</sequence>
<dbReference type="GeneID" id="76629749"/>
<dbReference type="InterPro" id="IPR008407">
    <property type="entry name" value="Brnchd-chn_aa_trnsp_AzlD"/>
</dbReference>
<dbReference type="RefSeq" id="WP_267163613.1">
    <property type="nucleotide sequence ID" value="NZ_CP112972.1"/>
</dbReference>
<evidence type="ECO:0000256" key="1">
    <source>
        <dbReference type="SAM" id="Phobius"/>
    </source>
</evidence>
<gene>
    <name evidence="2" type="ORF">ACFQQG_06115</name>
</gene>
<keyword evidence="1" id="KW-0472">Membrane</keyword>
<keyword evidence="1" id="KW-1133">Transmembrane helix</keyword>
<dbReference type="Pfam" id="PF05437">
    <property type="entry name" value="AzlD"/>
    <property type="match status" value="1"/>
</dbReference>
<accession>A0ABD5VXL9</accession>
<reference evidence="2 3" key="1">
    <citation type="journal article" date="2019" name="Int. J. Syst. Evol. Microbiol.">
        <title>The Global Catalogue of Microorganisms (GCM) 10K type strain sequencing project: providing services to taxonomists for standard genome sequencing and annotation.</title>
        <authorList>
            <consortium name="The Broad Institute Genomics Platform"/>
            <consortium name="The Broad Institute Genome Sequencing Center for Infectious Disease"/>
            <person name="Wu L."/>
            <person name="Ma J."/>
        </authorList>
    </citation>
    <scope>NUCLEOTIDE SEQUENCE [LARGE SCALE GENOMIC DNA]</scope>
    <source>
        <strain evidence="2 3">JCM 30072</strain>
    </source>
</reference>
<feature type="transmembrane region" description="Helical" evidence="1">
    <location>
        <begin position="94"/>
        <end position="111"/>
    </location>
</feature>
<dbReference type="EMBL" id="JBHSZI010000001">
    <property type="protein sequence ID" value="MFC7057820.1"/>
    <property type="molecule type" value="Genomic_DNA"/>
</dbReference>
<organism evidence="2 3">
    <name type="scientific">Halovenus salina</name>
    <dbReference type="NCBI Taxonomy" id="1510225"/>
    <lineage>
        <taxon>Archaea</taxon>
        <taxon>Methanobacteriati</taxon>
        <taxon>Methanobacteriota</taxon>
        <taxon>Stenosarchaea group</taxon>
        <taxon>Halobacteria</taxon>
        <taxon>Halobacteriales</taxon>
        <taxon>Haloarculaceae</taxon>
        <taxon>Halovenus</taxon>
    </lineage>
</organism>